<feature type="active site" description="Nucleophile" evidence="5">
    <location>
        <position position="105"/>
    </location>
</feature>
<evidence type="ECO:0000256" key="2">
    <source>
        <dbReference type="ARBA" id="ARBA00022801"/>
    </source>
</evidence>
<dbReference type="OrthoDB" id="4781at2759"/>
<name>A0A6P5F4X0_ANACO</name>
<keyword evidence="6" id="KW-0964">Secreted</keyword>
<comment type="similarity">
    <text evidence="6">Belongs to the glycosyl hydrolase 16 family.</text>
</comment>
<feature type="chain" id="PRO_5028508968" description="Xyloglucan endotransglucosylase/hydrolase" evidence="6">
    <location>
        <begin position="21"/>
        <end position="292"/>
    </location>
</feature>
<dbReference type="GO" id="GO:0048046">
    <property type="term" value="C:apoplast"/>
    <property type="evidence" value="ECO:0007669"/>
    <property type="project" value="UniProtKB-SubCell"/>
</dbReference>
<dbReference type="GO" id="GO:0004553">
    <property type="term" value="F:hydrolase activity, hydrolyzing O-glycosyl compounds"/>
    <property type="evidence" value="ECO:0007669"/>
    <property type="project" value="InterPro"/>
</dbReference>
<dbReference type="InterPro" id="IPR016455">
    <property type="entry name" value="XTH"/>
</dbReference>
<evidence type="ECO:0000313" key="8">
    <source>
        <dbReference type="Proteomes" id="UP000515123"/>
    </source>
</evidence>
<keyword evidence="6" id="KW-0134">Cell wall</keyword>
<keyword evidence="6" id="KW-0052">Apoplast</keyword>
<dbReference type="PROSITE" id="PS51762">
    <property type="entry name" value="GH16_2"/>
    <property type="match status" value="1"/>
</dbReference>
<dbReference type="CDD" id="cd02176">
    <property type="entry name" value="GH16_XET"/>
    <property type="match status" value="1"/>
</dbReference>
<dbReference type="InterPro" id="IPR044791">
    <property type="entry name" value="Beta-glucanase/XTH"/>
</dbReference>
<keyword evidence="2 6" id="KW-0378">Hydrolase</keyword>
<dbReference type="Pfam" id="PF00722">
    <property type="entry name" value="Glyco_hydro_16"/>
    <property type="match status" value="1"/>
</dbReference>
<reference evidence="8" key="1">
    <citation type="journal article" date="2015" name="Nat. Genet.">
        <title>The pineapple genome and the evolution of CAM photosynthesis.</title>
        <authorList>
            <person name="Ming R."/>
            <person name="VanBuren R."/>
            <person name="Wai C.M."/>
            <person name="Tang H."/>
            <person name="Schatz M.C."/>
            <person name="Bowers J.E."/>
            <person name="Lyons E."/>
            <person name="Wang M.L."/>
            <person name="Chen J."/>
            <person name="Biggers E."/>
            <person name="Zhang J."/>
            <person name="Huang L."/>
            <person name="Zhang L."/>
            <person name="Miao W."/>
            <person name="Zhang J."/>
            <person name="Ye Z."/>
            <person name="Miao C."/>
            <person name="Lin Z."/>
            <person name="Wang H."/>
            <person name="Zhou H."/>
            <person name="Yim W.C."/>
            <person name="Priest H.D."/>
            <person name="Zheng C."/>
            <person name="Woodhouse M."/>
            <person name="Edger P.P."/>
            <person name="Guyot R."/>
            <person name="Guo H.B."/>
            <person name="Guo H."/>
            <person name="Zheng G."/>
            <person name="Singh R."/>
            <person name="Sharma A."/>
            <person name="Min X."/>
            <person name="Zheng Y."/>
            <person name="Lee H."/>
            <person name="Gurtowski J."/>
            <person name="Sedlazeck F.J."/>
            <person name="Harkess A."/>
            <person name="McKain M.R."/>
            <person name="Liao Z."/>
            <person name="Fang J."/>
            <person name="Liu J."/>
            <person name="Zhang X."/>
            <person name="Zhang Q."/>
            <person name="Hu W."/>
            <person name="Qin Y."/>
            <person name="Wang K."/>
            <person name="Chen L.Y."/>
            <person name="Shirley N."/>
            <person name="Lin Y.R."/>
            <person name="Liu L.Y."/>
            <person name="Hernandez A.G."/>
            <person name="Wright C.L."/>
            <person name="Bulone V."/>
            <person name="Tuskan G.A."/>
            <person name="Heath K."/>
            <person name="Zee F."/>
            <person name="Moore P.H."/>
            <person name="Sunkar R."/>
            <person name="Leebens-Mack J.H."/>
            <person name="Mockler T."/>
            <person name="Bennetzen J.L."/>
            <person name="Freeling M."/>
            <person name="Sankoff D."/>
            <person name="Paterson A.H."/>
            <person name="Zhu X."/>
            <person name="Yang X."/>
            <person name="Smith J.A."/>
            <person name="Cushman J.C."/>
            <person name="Paull R.E."/>
            <person name="Yu Q."/>
        </authorList>
    </citation>
    <scope>NUCLEOTIDE SEQUENCE [LARGE SCALE GENOMIC DNA]</scope>
    <source>
        <strain evidence="8">cv. F153</strain>
    </source>
</reference>
<evidence type="ECO:0000256" key="3">
    <source>
        <dbReference type="ARBA" id="ARBA00023157"/>
    </source>
</evidence>
<comment type="subcellular location">
    <subcellularLocation>
        <location evidence="6">Secreted</location>
        <location evidence="6">Cell wall</location>
    </subcellularLocation>
    <subcellularLocation>
        <location evidence="6">Secreted</location>
        <location evidence="6">Extracellular space</location>
        <location evidence="6">Apoplast</location>
    </subcellularLocation>
</comment>
<keyword evidence="6" id="KW-0732">Signal</keyword>
<proteinExistence type="inferred from homology"/>
<dbReference type="PIRSF" id="PIRSF005604">
    <property type="entry name" value="XET"/>
    <property type="match status" value="1"/>
</dbReference>
<keyword evidence="3" id="KW-1015">Disulfide bond</keyword>
<dbReference type="InterPro" id="IPR010713">
    <property type="entry name" value="XET_C"/>
</dbReference>
<comment type="function">
    <text evidence="6">Catalyzes xyloglucan endohydrolysis (XEH) and/or endotransglycosylation (XET). Cleaves and religates xyloglucan polymers, an essential constituent of the primary cell wall, and thereby participates in cell wall construction of growing tissues.</text>
</comment>
<dbReference type="EC" id="2.4.1.207" evidence="6"/>
<dbReference type="GeneID" id="109712186"/>
<evidence type="ECO:0000256" key="6">
    <source>
        <dbReference type="RuleBase" id="RU361120"/>
    </source>
</evidence>
<evidence type="ECO:0000313" key="9">
    <source>
        <dbReference type="RefSeq" id="XP_020091206.1"/>
    </source>
</evidence>
<dbReference type="InterPro" id="IPR013320">
    <property type="entry name" value="ConA-like_dom_sf"/>
</dbReference>
<dbReference type="RefSeq" id="XP_020091206.1">
    <property type="nucleotide sequence ID" value="XM_020235617.1"/>
</dbReference>
<sequence length="292" mass="32779">MASTLLWLSVLLQMILIISSGLTIPSDQPSFDQNYAVTWGGNHVSFLNQRSEVQLSMDQSSGSGFSSKLGYGSGFFHMKIKIPNKDSAGVVTAFYMSSNTSNHDELDFEFLGNKEGKPITLQTNIFTNGHGNREQRIYLWFDPTADFHDYKILWNPYQVAFFVDETPIRVFKNLTSRGVEYPSQAMQIIASLWDGEDWATDGGQTKTNWSQAPFTAQFQGFAVDGCISPPGSSASSCSSPGLWWNAASFRELDSSQNTAYQNVRKKYMTYDYCSDKQRFPVLPPECAMQNTR</sequence>
<dbReference type="GO" id="GO:0071555">
    <property type="term" value="P:cell wall organization"/>
    <property type="evidence" value="ECO:0007669"/>
    <property type="project" value="UniProtKB-KW"/>
</dbReference>
<dbReference type="InterPro" id="IPR008264">
    <property type="entry name" value="Beta_glucanase"/>
</dbReference>
<gene>
    <name evidence="9" type="primary">LOC109712186</name>
</gene>
<dbReference type="AlphaFoldDB" id="A0A6P5F4X0"/>
<keyword evidence="1 6" id="KW-0808">Transferase</keyword>
<dbReference type="GO" id="GO:0010411">
    <property type="term" value="P:xyloglucan metabolic process"/>
    <property type="evidence" value="ECO:0007669"/>
    <property type="project" value="InterPro"/>
</dbReference>
<dbReference type="Pfam" id="PF06955">
    <property type="entry name" value="XET_C"/>
    <property type="match status" value="1"/>
</dbReference>
<evidence type="ECO:0000256" key="4">
    <source>
        <dbReference type="ARBA" id="ARBA00023295"/>
    </source>
</evidence>
<dbReference type="SUPFAM" id="SSF49899">
    <property type="entry name" value="Concanavalin A-like lectins/glucanases"/>
    <property type="match status" value="1"/>
</dbReference>
<comment type="PTM">
    <text evidence="6">Contains at least one intrachain disulfide bond essential for its enzymatic activity.</text>
</comment>
<keyword evidence="8" id="KW-1185">Reference proteome</keyword>
<evidence type="ECO:0000259" key="7">
    <source>
        <dbReference type="PROSITE" id="PS51762"/>
    </source>
</evidence>
<keyword evidence="6" id="KW-0961">Cell wall biogenesis/degradation</keyword>
<dbReference type="Gene3D" id="2.60.120.200">
    <property type="match status" value="1"/>
</dbReference>
<protein>
    <recommendedName>
        <fullName evidence="6">Xyloglucan endotransglucosylase/hydrolase</fullName>
        <ecNumber evidence="6">2.4.1.207</ecNumber>
    </recommendedName>
</protein>
<feature type="domain" description="GH16" evidence="7">
    <location>
        <begin position="17"/>
        <end position="218"/>
    </location>
</feature>
<reference evidence="9" key="2">
    <citation type="submission" date="2025-08" db="UniProtKB">
        <authorList>
            <consortium name="RefSeq"/>
        </authorList>
    </citation>
    <scope>IDENTIFICATION</scope>
    <source>
        <tissue evidence="9">Leaf</tissue>
    </source>
</reference>
<organism evidence="8 9">
    <name type="scientific">Ananas comosus</name>
    <name type="common">Pineapple</name>
    <name type="synonym">Ananas ananas</name>
    <dbReference type="NCBI Taxonomy" id="4615"/>
    <lineage>
        <taxon>Eukaryota</taxon>
        <taxon>Viridiplantae</taxon>
        <taxon>Streptophyta</taxon>
        <taxon>Embryophyta</taxon>
        <taxon>Tracheophyta</taxon>
        <taxon>Spermatophyta</taxon>
        <taxon>Magnoliopsida</taxon>
        <taxon>Liliopsida</taxon>
        <taxon>Poales</taxon>
        <taxon>Bromeliaceae</taxon>
        <taxon>Bromelioideae</taxon>
        <taxon>Ananas</taxon>
    </lineage>
</organism>
<feature type="active site" description="Proton donor" evidence="5">
    <location>
        <position position="109"/>
    </location>
</feature>
<dbReference type="GO" id="GO:0042546">
    <property type="term" value="P:cell wall biogenesis"/>
    <property type="evidence" value="ECO:0007669"/>
    <property type="project" value="InterPro"/>
</dbReference>
<dbReference type="GO" id="GO:0016762">
    <property type="term" value="F:xyloglucan:xyloglucosyl transferase activity"/>
    <property type="evidence" value="ECO:0007669"/>
    <property type="project" value="UniProtKB-EC"/>
</dbReference>
<dbReference type="PRINTS" id="PR00737">
    <property type="entry name" value="GLHYDRLASE16"/>
</dbReference>
<evidence type="ECO:0000256" key="1">
    <source>
        <dbReference type="ARBA" id="ARBA00022679"/>
    </source>
</evidence>
<dbReference type="PANTHER" id="PTHR31062">
    <property type="entry name" value="XYLOGLUCAN ENDOTRANSGLUCOSYLASE/HYDROLASE PROTEIN 8-RELATED"/>
    <property type="match status" value="1"/>
</dbReference>
<dbReference type="Proteomes" id="UP000515123">
    <property type="component" value="Linkage group 6"/>
</dbReference>
<dbReference type="FunFam" id="2.60.120.200:FF:000025">
    <property type="entry name" value="Xyloglucan endotransglucosylase/hydrolase"/>
    <property type="match status" value="1"/>
</dbReference>
<keyword evidence="4 6" id="KW-0326">Glycosidase</keyword>
<feature type="signal peptide" evidence="6">
    <location>
        <begin position="1"/>
        <end position="20"/>
    </location>
</feature>
<dbReference type="Gramene" id="Aco002917.1.mrna1">
    <property type="protein sequence ID" value="Aco002917.1.mrna1"/>
    <property type="gene ID" value="Aco002917.1.path1"/>
</dbReference>
<evidence type="ECO:0000256" key="5">
    <source>
        <dbReference type="PIRSR" id="PIRSR005604-1"/>
    </source>
</evidence>
<accession>A0A6P5F4X0</accession>
<dbReference type="InterPro" id="IPR000757">
    <property type="entry name" value="Beta-glucanase-like"/>
</dbReference>